<dbReference type="PANTHER" id="PTHR21064:SF6">
    <property type="entry name" value="AMINOGLYCOSIDE PHOSPHOTRANSFERASE DOMAIN-CONTAINING PROTEIN"/>
    <property type="match status" value="1"/>
</dbReference>
<dbReference type="Proteomes" id="UP001434337">
    <property type="component" value="Chromosome"/>
</dbReference>
<organism evidence="3 4">
    <name type="scientific">Propioniciclava soli</name>
    <dbReference type="NCBI Taxonomy" id="2775081"/>
    <lineage>
        <taxon>Bacteria</taxon>
        <taxon>Bacillati</taxon>
        <taxon>Actinomycetota</taxon>
        <taxon>Actinomycetes</taxon>
        <taxon>Propionibacteriales</taxon>
        <taxon>Propionibacteriaceae</taxon>
        <taxon>Propioniciclava</taxon>
    </lineage>
</organism>
<name>A0ABZ3C6K7_9ACTN</name>
<dbReference type="InterPro" id="IPR002575">
    <property type="entry name" value="Aminoglycoside_PTrfase"/>
</dbReference>
<evidence type="ECO:0000259" key="2">
    <source>
        <dbReference type="Pfam" id="PF01636"/>
    </source>
</evidence>
<dbReference type="Gene3D" id="3.90.1200.10">
    <property type="match status" value="1"/>
</dbReference>
<dbReference type="Pfam" id="PF01636">
    <property type="entry name" value="APH"/>
    <property type="match status" value="1"/>
</dbReference>
<evidence type="ECO:0000313" key="4">
    <source>
        <dbReference type="Proteomes" id="UP001434337"/>
    </source>
</evidence>
<dbReference type="RefSeq" id="WP_342371804.1">
    <property type="nucleotide sequence ID" value="NZ_CP115965.1"/>
</dbReference>
<accession>A0ABZ3C6K7</accession>
<dbReference type="InterPro" id="IPR011009">
    <property type="entry name" value="Kinase-like_dom_sf"/>
</dbReference>
<gene>
    <name evidence="3" type="ORF">PCC79_10635</name>
</gene>
<evidence type="ECO:0000313" key="3">
    <source>
        <dbReference type="EMBL" id="WZW97370.1"/>
    </source>
</evidence>
<comment type="similarity">
    <text evidence="1">Belongs to the pseudomonas-type ThrB family.</text>
</comment>
<protein>
    <submittedName>
        <fullName evidence="3">Phosphotransferase</fullName>
    </submittedName>
</protein>
<dbReference type="PANTHER" id="PTHR21064">
    <property type="entry name" value="AMINOGLYCOSIDE PHOSPHOTRANSFERASE DOMAIN-CONTAINING PROTEIN-RELATED"/>
    <property type="match status" value="1"/>
</dbReference>
<dbReference type="EMBL" id="CP115965">
    <property type="protein sequence ID" value="WZW97370.1"/>
    <property type="molecule type" value="Genomic_DNA"/>
</dbReference>
<reference evidence="3 4" key="1">
    <citation type="journal article" date="2023" name="Environ Microbiome">
        <title>A coral-associated actinobacterium mitigates coral bleaching under heat stress.</title>
        <authorList>
            <person name="Li J."/>
            <person name="Zou Y."/>
            <person name="Li Q."/>
            <person name="Zhang J."/>
            <person name="Bourne D.G."/>
            <person name="Lyu Y."/>
            <person name="Liu C."/>
            <person name="Zhang S."/>
        </authorList>
    </citation>
    <scope>NUCLEOTIDE SEQUENCE [LARGE SCALE GENOMIC DNA]</scope>
    <source>
        <strain evidence="3 4">SCSIO 13291</strain>
    </source>
</reference>
<proteinExistence type="inferred from homology"/>
<feature type="domain" description="Aminoglycoside phosphotransferase" evidence="2">
    <location>
        <begin position="42"/>
        <end position="269"/>
    </location>
</feature>
<keyword evidence="4" id="KW-1185">Reference proteome</keyword>
<dbReference type="SUPFAM" id="SSF56112">
    <property type="entry name" value="Protein kinase-like (PK-like)"/>
    <property type="match status" value="1"/>
</dbReference>
<sequence>MGREYDDLDEEGQVEVLREVALAAAGHFGLTVDRLEVLLHGYNTTFRVDTTDTRTIALRVNTNSKSTPGQIRGQQAWQHALATQSDVRVPDPLRALNGDWFATAHSAALGRLAHATASSWLAGDDIATEVDVDQAHALGVAMATLHEHAEGWALPPNADLPTFDTPLFGDADRLTSYEGFDEEAKATVTTAMDRCTAAMERVCAGQRLIPLHADLHGGNLKWNGGRLSIFDFDDAGLSVPAVDLAISTFYLADRHGPTEAALREGYAQRRPLPALDRADFESVVASRQLLLANDILVSSTHAMRQQAADYAMTTIARLEGWLRTGVFTRLSAS</sequence>
<evidence type="ECO:0000256" key="1">
    <source>
        <dbReference type="ARBA" id="ARBA00038240"/>
    </source>
</evidence>
<dbReference type="InterPro" id="IPR050249">
    <property type="entry name" value="Pseudomonas-type_ThrB"/>
</dbReference>